<dbReference type="Pfam" id="PF19300">
    <property type="entry name" value="BPD_transp_1_N"/>
    <property type="match status" value="1"/>
</dbReference>
<dbReference type="InterPro" id="IPR035906">
    <property type="entry name" value="MetI-like_sf"/>
</dbReference>
<dbReference type="EMBL" id="JAGIKX010000021">
    <property type="protein sequence ID" value="MBP2258189.1"/>
    <property type="molecule type" value="Genomic_DNA"/>
</dbReference>
<evidence type="ECO:0000256" key="5">
    <source>
        <dbReference type="ARBA" id="ARBA00022989"/>
    </source>
</evidence>
<evidence type="ECO:0000256" key="1">
    <source>
        <dbReference type="ARBA" id="ARBA00004651"/>
    </source>
</evidence>
<keyword evidence="2 7" id="KW-0813">Transport</keyword>
<feature type="transmembrane region" description="Helical" evidence="7">
    <location>
        <begin position="188"/>
        <end position="207"/>
    </location>
</feature>
<feature type="transmembrane region" description="Helical" evidence="7">
    <location>
        <begin position="132"/>
        <end position="157"/>
    </location>
</feature>
<organism evidence="9 10">
    <name type="scientific">Virgibacillus alimentarius</name>
    <dbReference type="NCBI Taxonomy" id="698769"/>
    <lineage>
        <taxon>Bacteria</taxon>
        <taxon>Bacillati</taxon>
        <taxon>Bacillota</taxon>
        <taxon>Bacilli</taxon>
        <taxon>Bacillales</taxon>
        <taxon>Bacillaceae</taxon>
        <taxon>Virgibacillus</taxon>
    </lineage>
</organism>
<feature type="transmembrane region" description="Helical" evidence="7">
    <location>
        <begin position="288"/>
        <end position="314"/>
    </location>
</feature>
<dbReference type="Pfam" id="PF00528">
    <property type="entry name" value="BPD_transp_1"/>
    <property type="match status" value="1"/>
</dbReference>
<dbReference type="PROSITE" id="PS50928">
    <property type="entry name" value="ABC_TM1"/>
    <property type="match status" value="1"/>
</dbReference>
<comment type="similarity">
    <text evidence="7">Belongs to the binding-protein-dependent transport system permease family.</text>
</comment>
<evidence type="ECO:0000256" key="2">
    <source>
        <dbReference type="ARBA" id="ARBA00022448"/>
    </source>
</evidence>
<dbReference type="Gene3D" id="1.10.3720.10">
    <property type="entry name" value="MetI-like"/>
    <property type="match status" value="1"/>
</dbReference>
<protein>
    <submittedName>
        <fullName evidence="9">Peptide/nickel transport system permease protein</fullName>
    </submittedName>
</protein>
<comment type="caution">
    <text evidence="9">The sequence shown here is derived from an EMBL/GenBank/DDBJ whole genome shotgun (WGS) entry which is preliminary data.</text>
</comment>
<dbReference type="Proteomes" id="UP001519294">
    <property type="component" value="Unassembled WGS sequence"/>
</dbReference>
<dbReference type="PANTHER" id="PTHR43163:SF6">
    <property type="entry name" value="DIPEPTIDE TRANSPORT SYSTEM PERMEASE PROTEIN DPPB-RELATED"/>
    <property type="match status" value="1"/>
</dbReference>
<dbReference type="RefSeq" id="WP_226371327.1">
    <property type="nucleotide sequence ID" value="NZ_JAGIKX010000021.1"/>
</dbReference>
<evidence type="ECO:0000256" key="3">
    <source>
        <dbReference type="ARBA" id="ARBA00022475"/>
    </source>
</evidence>
<feature type="transmembrane region" description="Helical" evidence="7">
    <location>
        <begin position="12"/>
        <end position="30"/>
    </location>
</feature>
<evidence type="ECO:0000256" key="4">
    <source>
        <dbReference type="ARBA" id="ARBA00022692"/>
    </source>
</evidence>
<dbReference type="PANTHER" id="PTHR43163">
    <property type="entry name" value="DIPEPTIDE TRANSPORT SYSTEM PERMEASE PROTEIN DPPB-RELATED"/>
    <property type="match status" value="1"/>
</dbReference>
<sequence length="320" mass="35936">MLAYTLRRLFSMIPLLILVSVVVFSLAHLMPGDPFSGEIDPNNTSTDYIEEMREKLGYNDPIPVQYKRWVTNFVQGDLGKSTTYKKPVLDVIVERLPNTIFLALAALIITYILAFILGMYSGRKPYTVGDNLIATFNYTGIAIPQYIIAIVAIYFFAFQLGWLPSNGSVTPGLEEGTFAYWNDRMLHVILPAITLGLFSTASYTQFLRNDIIQNSEMDYVRSARARGTSESHIYNQHILRNSIIPLVTFFGFDLATLIGGAIITETIFTYPGIGMLFIDSVNTRDYPVVMSLTLLFSLLTLVGNLVSDLLYGVVDPRIRY</sequence>
<keyword evidence="4 7" id="KW-0812">Transmembrane</keyword>
<comment type="subcellular location">
    <subcellularLocation>
        <location evidence="1 7">Cell membrane</location>
        <topology evidence="1 7">Multi-pass membrane protein</topology>
    </subcellularLocation>
</comment>
<keyword evidence="10" id="KW-1185">Reference proteome</keyword>
<name>A0ABS4S9U9_9BACI</name>
<keyword evidence="5 7" id="KW-1133">Transmembrane helix</keyword>
<keyword evidence="6 7" id="KW-0472">Membrane</keyword>
<keyword evidence="3" id="KW-1003">Cell membrane</keyword>
<evidence type="ECO:0000256" key="6">
    <source>
        <dbReference type="ARBA" id="ARBA00023136"/>
    </source>
</evidence>
<dbReference type="SUPFAM" id="SSF161098">
    <property type="entry name" value="MetI-like"/>
    <property type="match status" value="1"/>
</dbReference>
<evidence type="ECO:0000313" key="9">
    <source>
        <dbReference type="EMBL" id="MBP2258189.1"/>
    </source>
</evidence>
<dbReference type="CDD" id="cd06261">
    <property type="entry name" value="TM_PBP2"/>
    <property type="match status" value="1"/>
</dbReference>
<feature type="transmembrane region" description="Helical" evidence="7">
    <location>
        <begin position="100"/>
        <end position="120"/>
    </location>
</feature>
<evidence type="ECO:0000313" key="10">
    <source>
        <dbReference type="Proteomes" id="UP001519294"/>
    </source>
</evidence>
<feature type="transmembrane region" description="Helical" evidence="7">
    <location>
        <begin position="243"/>
        <end position="268"/>
    </location>
</feature>
<dbReference type="InterPro" id="IPR045621">
    <property type="entry name" value="BPD_transp_1_N"/>
</dbReference>
<proteinExistence type="inferred from homology"/>
<gene>
    <name evidence="9" type="ORF">J2Z81_002160</name>
</gene>
<feature type="domain" description="ABC transmembrane type-1" evidence="8">
    <location>
        <begin position="96"/>
        <end position="307"/>
    </location>
</feature>
<evidence type="ECO:0000259" key="8">
    <source>
        <dbReference type="PROSITE" id="PS50928"/>
    </source>
</evidence>
<evidence type="ECO:0000256" key="7">
    <source>
        <dbReference type="RuleBase" id="RU363032"/>
    </source>
</evidence>
<reference evidence="9 10" key="1">
    <citation type="submission" date="2021-03" db="EMBL/GenBank/DDBJ databases">
        <title>Genomic Encyclopedia of Type Strains, Phase IV (KMG-IV): sequencing the most valuable type-strain genomes for metagenomic binning, comparative biology and taxonomic classification.</title>
        <authorList>
            <person name="Goeker M."/>
        </authorList>
    </citation>
    <scope>NUCLEOTIDE SEQUENCE [LARGE SCALE GENOMIC DNA]</scope>
    <source>
        <strain evidence="9 10">DSM 25790</strain>
    </source>
</reference>
<dbReference type="NCBIfam" id="NF045472">
    <property type="entry name" value="Opp4B"/>
    <property type="match status" value="1"/>
</dbReference>
<accession>A0ABS4S9U9</accession>
<dbReference type="InterPro" id="IPR000515">
    <property type="entry name" value="MetI-like"/>
</dbReference>